<evidence type="ECO:0000256" key="7">
    <source>
        <dbReference type="ARBA" id="ARBA00023170"/>
    </source>
</evidence>
<dbReference type="GO" id="GO:0030154">
    <property type="term" value="P:cell differentiation"/>
    <property type="evidence" value="ECO:0007669"/>
    <property type="project" value="TreeGrafter"/>
</dbReference>
<dbReference type="SUPFAM" id="SSF48508">
    <property type="entry name" value="Nuclear receptor ligand-binding domain"/>
    <property type="match status" value="1"/>
</dbReference>
<dbReference type="AlphaFoldDB" id="A0A814BFF5"/>
<feature type="domain" description="NR LBD" evidence="10">
    <location>
        <begin position="191"/>
        <end position="389"/>
    </location>
</feature>
<evidence type="ECO:0000259" key="9">
    <source>
        <dbReference type="PROSITE" id="PS51030"/>
    </source>
</evidence>
<dbReference type="InterPro" id="IPR000536">
    <property type="entry name" value="Nucl_hrmn_rcpt_lig-bd"/>
</dbReference>
<dbReference type="SMART" id="SM00399">
    <property type="entry name" value="ZnF_C4"/>
    <property type="match status" value="1"/>
</dbReference>
<comment type="caution">
    <text evidence="11">The sequence shown here is derived from an EMBL/GenBank/DDBJ whole genome shotgun (WGS) entry which is preliminary data.</text>
</comment>
<dbReference type="PRINTS" id="PR00047">
    <property type="entry name" value="STROIDFINGER"/>
</dbReference>
<protein>
    <recommendedName>
        <fullName evidence="13">Nuclear receptor</fullName>
    </recommendedName>
</protein>
<evidence type="ECO:0000256" key="2">
    <source>
        <dbReference type="ARBA" id="ARBA00022771"/>
    </source>
</evidence>
<dbReference type="Proteomes" id="UP000663879">
    <property type="component" value="Unassembled WGS sequence"/>
</dbReference>
<dbReference type="PROSITE" id="PS51030">
    <property type="entry name" value="NUCLEAR_REC_DBD_2"/>
    <property type="match status" value="1"/>
</dbReference>
<dbReference type="OrthoDB" id="5771769at2759"/>
<evidence type="ECO:0000256" key="6">
    <source>
        <dbReference type="ARBA" id="ARBA00023163"/>
    </source>
</evidence>
<evidence type="ECO:0000256" key="3">
    <source>
        <dbReference type="ARBA" id="ARBA00022833"/>
    </source>
</evidence>
<organism evidence="11 12">
    <name type="scientific">Brachionus calyciflorus</name>
    <dbReference type="NCBI Taxonomy" id="104777"/>
    <lineage>
        <taxon>Eukaryota</taxon>
        <taxon>Metazoa</taxon>
        <taxon>Spiralia</taxon>
        <taxon>Gnathifera</taxon>
        <taxon>Rotifera</taxon>
        <taxon>Eurotatoria</taxon>
        <taxon>Monogononta</taxon>
        <taxon>Pseudotrocha</taxon>
        <taxon>Ploima</taxon>
        <taxon>Brachionidae</taxon>
        <taxon>Brachionus</taxon>
    </lineage>
</organism>
<dbReference type="InterPro" id="IPR035500">
    <property type="entry name" value="NHR-like_dom_sf"/>
</dbReference>
<accession>A0A814BFF5</accession>
<reference evidence="11" key="1">
    <citation type="submission" date="2021-02" db="EMBL/GenBank/DDBJ databases">
        <authorList>
            <person name="Nowell W R."/>
        </authorList>
    </citation>
    <scope>NUCLEOTIDE SEQUENCE</scope>
    <source>
        <strain evidence="11">Ploen Becks lab</strain>
    </source>
</reference>
<dbReference type="EMBL" id="CAJNOC010002320">
    <property type="protein sequence ID" value="CAF0926195.1"/>
    <property type="molecule type" value="Genomic_DNA"/>
</dbReference>
<keyword evidence="7" id="KW-0675">Receptor</keyword>
<dbReference type="GO" id="GO:0004879">
    <property type="term" value="F:nuclear receptor activity"/>
    <property type="evidence" value="ECO:0007669"/>
    <property type="project" value="TreeGrafter"/>
</dbReference>
<evidence type="ECO:0000256" key="8">
    <source>
        <dbReference type="ARBA" id="ARBA00023242"/>
    </source>
</evidence>
<dbReference type="InterPro" id="IPR050234">
    <property type="entry name" value="Nuclear_hormone_rcpt_NR1"/>
</dbReference>
<dbReference type="InterPro" id="IPR013088">
    <property type="entry name" value="Znf_NHR/GATA"/>
</dbReference>
<keyword evidence="2" id="KW-0863">Zinc-finger</keyword>
<evidence type="ECO:0000259" key="10">
    <source>
        <dbReference type="PROSITE" id="PS51843"/>
    </source>
</evidence>
<dbReference type="GO" id="GO:0008270">
    <property type="term" value="F:zinc ion binding"/>
    <property type="evidence" value="ECO:0007669"/>
    <property type="project" value="UniProtKB-KW"/>
</dbReference>
<keyword evidence="4" id="KW-0805">Transcription regulation</keyword>
<keyword evidence="8" id="KW-0539">Nucleus</keyword>
<dbReference type="GO" id="GO:0000122">
    <property type="term" value="P:negative regulation of transcription by RNA polymerase II"/>
    <property type="evidence" value="ECO:0007669"/>
    <property type="project" value="TreeGrafter"/>
</dbReference>
<sequence>MPHRIKEIRERELFRLYDHEFLQLKSRNDRKQCEITYDFGNCKICDDKSTGIHYGISTCEPCKGFFKRSLLRHPEYKCNKSQSCSILPRKTKKCKFCRWHKCLKEGMSVDKIRMGRIPNSIKKHKVNNSIQNLSEINENIKILEFYKLIPFTFYREKFLNSSKENQTLVLSLLKDKTYQLFQECIEGFDSYETRALNILQSGYVPIDYERSQENIDFIRQTFLSFLKNHAMAVYKFINNLPGFDRLDKHDMNVMMNDNFFSLLAYRSYKLFLEDDCFLMLDEKVQFDKNVASIILGDEIQIKGFSHCFKMTSFRLTEIEIALSAAFIFTTFSQNLLNMDLVRELKEYYGRALYYVLTLNKRNKDFLENYIRELCKFPQMNKLCLEINYS</sequence>
<dbReference type="PANTHER" id="PTHR24082">
    <property type="entry name" value="NUCLEAR HORMONE RECEPTOR"/>
    <property type="match status" value="1"/>
</dbReference>
<keyword evidence="3" id="KW-0862">Zinc</keyword>
<keyword evidence="12" id="KW-1185">Reference proteome</keyword>
<dbReference type="PROSITE" id="PS51843">
    <property type="entry name" value="NR_LBD"/>
    <property type="match status" value="1"/>
</dbReference>
<evidence type="ECO:0000256" key="4">
    <source>
        <dbReference type="ARBA" id="ARBA00023015"/>
    </source>
</evidence>
<dbReference type="Gene3D" id="1.10.565.10">
    <property type="entry name" value="Retinoid X Receptor"/>
    <property type="match status" value="1"/>
</dbReference>
<dbReference type="Pfam" id="PF00105">
    <property type="entry name" value="zf-C4"/>
    <property type="match status" value="1"/>
</dbReference>
<keyword evidence="6" id="KW-0804">Transcription</keyword>
<evidence type="ECO:0000256" key="1">
    <source>
        <dbReference type="ARBA" id="ARBA00022723"/>
    </source>
</evidence>
<proteinExistence type="predicted"/>
<evidence type="ECO:0000256" key="5">
    <source>
        <dbReference type="ARBA" id="ARBA00023125"/>
    </source>
</evidence>
<keyword evidence="5" id="KW-0238">DNA-binding</keyword>
<dbReference type="GO" id="GO:0045944">
    <property type="term" value="P:positive regulation of transcription by RNA polymerase II"/>
    <property type="evidence" value="ECO:0007669"/>
    <property type="project" value="TreeGrafter"/>
</dbReference>
<dbReference type="PROSITE" id="PS00031">
    <property type="entry name" value="NUCLEAR_REC_DBD_1"/>
    <property type="match status" value="1"/>
</dbReference>
<dbReference type="GO" id="GO:0009755">
    <property type="term" value="P:hormone-mediated signaling pathway"/>
    <property type="evidence" value="ECO:0007669"/>
    <property type="project" value="TreeGrafter"/>
</dbReference>
<feature type="domain" description="Nuclear receptor" evidence="9">
    <location>
        <begin position="39"/>
        <end position="114"/>
    </location>
</feature>
<evidence type="ECO:0008006" key="13">
    <source>
        <dbReference type="Google" id="ProtNLM"/>
    </source>
</evidence>
<dbReference type="GO" id="GO:0000978">
    <property type="term" value="F:RNA polymerase II cis-regulatory region sequence-specific DNA binding"/>
    <property type="evidence" value="ECO:0007669"/>
    <property type="project" value="TreeGrafter"/>
</dbReference>
<dbReference type="SUPFAM" id="SSF57716">
    <property type="entry name" value="Glucocorticoid receptor-like (DNA-binding domain)"/>
    <property type="match status" value="1"/>
</dbReference>
<gene>
    <name evidence="11" type="ORF">OXX778_LOCUS12653</name>
</gene>
<evidence type="ECO:0000313" key="12">
    <source>
        <dbReference type="Proteomes" id="UP000663879"/>
    </source>
</evidence>
<evidence type="ECO:0000313" key="11">
    <source>
        <dbReference type="EMBL" id="CAF0926195.1"/>
    </source>
</evidence>
<dbReference type="Gene3D" id="3.30.50.10">
    <property type="entry name" value="Erythroid Transcription Factor GATA-1, subunit A"/>
    <property type="match status" value="1"/>
</dbReference>
<name>A0A814BFF5_9BILA</name>
<dbReference type="PANTHER" id="PTHR24082:SF473">
    <property type="entry name" value="ECDYSONE-INDUCED PROTEIN 75B, ISOFORM B"/>
    <property type="match status" value="1"/>
</dbReference>
<dbReference type="InterPro" id="IPR001628">
    <property type="entry name" value="Znf_hrmn_rcpt"/>
</dbReference>
<keyword evidence="1" id="KW-0479">Metal-binding</keyword>